<dbReference type="SUPFAM" id="SSF56935">
    <property type="entry name" value="Porins"/>
    <property type="match status" value="1"/>
</dbReference>
<dbReference type="InterPro" id="IPR039426">
    <property type="entry name" value="TonB-dep_rcpt-like"/>
</dbReference>
<dbReference type="InterPro" id="IPR023996">
    <property type="entry name" value="TonB-dep_OMP_SusC/RagA"/>
</dbReference>
<keyword evidence="3" id="KW-0675">Receptor</keyword>
<dbReference type="KEGG" id="nko:Niako_2801"/>
<dbReference type="Gene3D" id="2.170.130.10">
    <property type="entry name" value="TonB-dependent receptor, plug domain"/>
    <property type="match status" value="1"/>
</dbReference>
<dbReference type="STRING" id="700598.Niako_2801"/>
<dbReference type="PROSITE" id="PS52016">
    <property type="entry name" value="TONB_DEPENDENT_REC_3"/>
    <property type="match status" value="1"/>
</dbReference>
<dbReference type="AlphaFoldDB" id="G8T9E5"/>
<evidence type="ECO:0000313" key="4">
    <source>
        <dbReference type="Proteomes" id="UP000005438"/>
    </source>
</evidence>
<dbReference type="InterPro" id="IPR018247">
    <property type="entry name" value="EF_Hand_1_Ca_BS"/>
</dbReference>
<feature type="domain" description="TonB-dependent receptor plug" evidence="2">
    <location>
        <begin position="127"/>
        <end position="233"/>
    </location>
</feature>
<evidence type="ECO:0000313" key="3">
    <source>
        <dbReference type="EMBL" id="AEV99135.1"/>
    </source>
</evidence>
<dbReference type="Proteomes" id="UP000005438">
    <property type="component" value="Chromosome"/>
</dbReference>
<keyword evidence="1" id="KW-0472">Membrane</keyword>
<dbReference type="HOGENOM" id="CLU_004317_1_0_10"/>
<keyword evidence="1" id="KW-0998">Cell outer membrane</keyword>
<evidence type="ECO:0000256" key="1">
    <source>
        <dbReference type="PROSITE-ProRule" id="PRU01360"/>
    </source>
</evidence>
<keyword evidence="1" id="KW-1134">Transmembrane beta strand</keyword>
<dbReference type="OrthoDB" id="601197at2"/>
<dbReference type="eggNOG" id="COG4206">
    <property type="taxonomic scope" value="Bacteria"/>
</dbReference>
<dbReference type="InterPro" id="IPR023997">
    <property type="entry name" value="TonB-dep_OMP_SusC/RagA_CS"/>
</dbReference>
<proteinExistence type="inferred from homology"/>
<dbReference type="RefSeq" id="WP_014219049.1">
    <property type="nucleotide sequence ID" value="NC_016609.1"/>
</dbReference>
<dbReference type="NCBIfam" id="TIGR04057">
    <property type="entry name" value="SusC_RagA_signa"/>
    <property type="match status" value="1"/>
</dbReference>
<comment type="subcellular location">
    <subcellularLocation>
        <location evidence="1">Cell outer membrane</location>
        <topology evidence="1">Multi-pass membrane protein</topology>
    </subcellularLocation>
</comment>
<dbReference type="FunFam" id="2.170.130.10:FF:000003">
    <property type="entry name" value="SusC/RagA family TonB-linked outer membrane protein"/>
    <property type="match status" value="1"/>
</dbReference>
<dbReference type="InterPro" id="IPR008969">
    <property type="entry name" value="CarboxyPept-like_regulatory"/>
</dbReference>
<protein>
    <submittedName>
        <fullName evidence="3">TonB-dependent receptor plug</fullName>
    </submittedName>
</protein>
<dbReference type="SUPFAM" id="SSF49464">
    <property type="entry name" value="Carboxypeptidase regulatory domain-like"/>
    <property type="match status" value="1"/>
</dbReference>
<accession>G8T9E5</accession>
<dbReference type="NCBIfam" id="TIGR04056">
    <property type="entry name" value="OMP_RagA_SusC"/>
    <property type="match status" value="1"/>
</dbReference>
<dbReference type="PROSITE" id="PS00018">
    <property type="entry name" value="EF_HAND_1"/>
    <property type="match status" value="1"/>
</dbReference>
<name>G8T9E5_NIAKG</name>
<dbReference type="Pfam" id="PF07715">
    <property type="entry name" value="Plug"/>
    <property type="match status" value="1"/>
</dbReference>
<keyword evidence="1" id="KW-0812">Transmembrane</keyword>
<reference evidence="3 4" key="1">
    <citation type="submission" date="2011-12" db="EMBL/GenBank/DDBJ databases">
        <title>The complete genome of Niastella koreensis GR20-10.</title>
        <authorList>
            <consortium name="US DOE Joint Genome Institute (JGI-PGF)"/>
            <person name="Lucas S."/>
            <person name="Han J."/>
            <person name="Lapidus A."/>
            <person name="Bruce D."/>
            <person name="Goodwin L."/>
            <person name="Pitluck S."/>
            <person name="Peters L."/>
            <person name="Kyrpides N."/>
            <person name="Mavromatis K."/>
            <person name="Ivanova N."/>
            <person name="Mikhailova N."/>
            <person name="Davenport K."/>
            <person name="Saunders E."/>
            <person name="Detter J.C."/>
            <person name="Tapia R."/>
            <person name="Han C."/>
            <person name="Land M."/>
            <person name="Hauser L."/>
            <person name="Markowitz V."/>
            <person name="Cheng J.-F."/>
            <person name="Hugenholtz P."/>
            <person name="Woyke T."/>
            <person name="Wu D."/>
            <person name="Tindall B."/>
            <person name="Pomrenke H."/>
            <person name="Brambilla E."/>
            <person name="Klenk H.-P."/>
            <person name="Eisen J.A."/>
        </authorList>
    </citation>
    <scope>NUCLEOTIDE SEQUENCE [LARGE SCALE GENOMIC DNA]</scope>
    <source>
        <strain evidence="4">DSM 17620 / KACC 11465 / NBRC 106392 / GR20-10</strain>
    </source>
</reference>
<dbReference type="PATRIC" id="fig|700598.3.peg.2879"/>
<gene>
    <name evidence="3" type="ordered locus">Niako_2801</name>
</gene>
<dbReference type="EMBL" id="CP003178">
    <property type="protein sequence ID" value="AEV99135.1"/>
    <property type="molecule type" value="Genomic_DNA"/>
</dbReference>
<dbReference type="InterPro" id="IPR037066">
    <property type="entry name" value="Plug_dom_sf"/>
</dbReference>
<dbReference type="InterPro" id="IPR012910">
    <property type="entry name" value="Plug_dom"/>
</dbReference>
<dbReference type="GO" id="GO:0009279">
    <property type="term" value="C:cell outer membrane"/>
    <property type="evidence" value="ECO:0007669"/>
    <property type="project" value="UniProtKB-SubCell"/>
</dbReference>
<comment type="similarity">
    <text evidence="1">Belongs to the TonB-dependent receptor family.</text>
</comment>
<keyword evidence="1" id="KW-0813">Transport</keyword>
<evidence type="ECO:0000259" key="2">
    <source>
        <dbReference type="Pfam" id="PF07715"/>
    </source>
</evidence>
<dbReference type="Pfam" id="PF13715">
    <property type="entry name" value="CarbopepD_reg_2"/>
    <property type="match status" value="1"/>
</dbReference>
<organism evidence="3 4">
    <name type="scientific">Niastella koreensis (strain DSM 17620 / KACC 11465 / NBRC 106392 / GR20-10)</name>
    <dbReference type="NCBI Taxonomy" id="700598"/>
    <lineage>
        <taxon>Bacteria</taxon>
        <taxon>Pseudomonadati</taxon>
        <taxon>Bacteroidota</taxon>
        <taxon>Chitinophagia</taxon>
        <taxon>Chitinophagales</taxon>
        <taxon>Chitinophagaceae</taxon>
        <taxon>Niastella</taxon>
    </lineage>
</organism>
<dbReference type="Gene3D" id="2.60.40.1120">
    <property type="entry name" value="Carboxypeptidase-like, regulatory domain"/>
    <property type="match status" value="1"/>
</dbReference>
<sequence>MTLKKTPLRREEWYLLLPLAALLFLASPALAQDRILKVTGKVTDELDKALNGVTIRIAHTIIATATDKDGFYTITVSPADSLEFSYTGYRLDKQPVKNRVDLNVKLAPVSGSMDEVTVIGYGQQKKVSVVGSQATVSPEDLKLPARDIAGMLAGRISGIITTSRGGGVGNDNASVLVRGVSTFGTSTRTPLIIIDGVPDRSFNDVDPEDIQNFTVLKDATSTAVYGTRGANGVILINTKRGVAGKPSINVEVNSGVTQFVQVPEMLDAPTWMTLYNESLTTRGRDPFYTNDRIELHRSGVDPDLYPNTDWHKELFRDFGLTQRANFNVSGGAEKANYYISGGYYNETGLIKPYKDDNYDTKNYYHRYNFTANIGVNITGTTKLDLGIATIVDKRNGPYDAAVQNAGNTVANNLFEYSLRVAPHVIPARYSDGTWPGTPNGVSSPARFAFGFGSGYDYSATIRPNIRLKQDLSMIIKGLSVSGLFSFDVYTDATVATQRAARMYFAEGRDSAGNLITRQLNTSNDVLSYSSDRSTNHRMYSEASLNYSGSFANRHEVSALLLFNQSEYVDGNATTFTTAIPFRNRGLTGRATYGFDSRYFVEGNFGYTGSENFAPSKRYGFFPSFGVGWVISNENFFEPLKDALSYFKLRYSYGLTGNGGYSGNRFLYLDMLTKTTSGVYQFGTPASLSTSYGGYSQSQIATDATWETSYRHNLGVEMNFLHNDLKLIAEVFRERREDVLRADQTIPNISGFGSINPVRNIGVILNKGVDISLSYNKSFAPKTFLTFTGTFTYNKNKNLQDGLAPQPYPWMEWKGHEVDAKELYTAVGLFQSKDEIDKSAKQTGNVQVGDIKYLDKNGDGVINNFDVSRVDANGTPKMMYGMNIAFGYKGFDIGAFVQGTGKVWLLYGAGDGTQPFASGANSGNLYAIVKDRWTEDNPNPHPFYPRLNSNQDPNSNFLVSDWWLHPADFIRLKSAELGYTLPAGVLRKNRIKNLRIYLNGTNLYTISKWKYWDPELNDTGTSSTTVTRGGVYPNIRAFNFGVRATF</sequence>